<organism evidence="1 2">
    <name type="scientific">Dentiscutata erythropus</name>
    <dbReference type="NCBI Taxonomy" id="1348616"/>
    <lineage>
        <taxon>Eukaryota</taxon>
        <taxon>Fungi</taxon>
        <taxon>Fungi incertae sedis</taxon>
        <taxon>Mucoromycota</taxon>
        <taxon>Glomeromycotina</taxon>
        <taxon>Glomeromycetes</taxon>
        <taxon>Diversisporales</taxon>
        <taxon>Gigasporaceae</taxon>
        <taxon>Dentiscutata</taxon>
    </lineage>
</organism>
<sequence>RGTPKVLYETAINIAHIVENGTFKDLLFEVASDHFLERHILVFGREKKADNWILLQDELTDYLHALIQLNFKMVRFLLESSKIQETSPVSLDVNSVLMSNAKQLHLPKKLTRGWSSGIQDSRGKIFIECLSNAIWYIDPHIKLLQNHACHMPSLFKQLATYKSGSTYNTFYFTSHHKKEKLSQQKLLEYCKLLEYSASEIWASEKCWTEIITEVFSFTTMMRKYVEHLEKSAQLTYSAHHSTTIVRTPNKYSKLTIITGVLNINPKYKALEMILTEKDLYEFIEISEFLPSENIERHRWIVELKLSFSICLYSINYAWRIIEFESHNNEHETRNTQTLAAINEKIPQYMTRKMRKTFTNKVRILKILSKN</sequence>
<dbReference type="OrthoDB" id="2307758at2759"/>
<dbReference type="AlphaFoldDB" id="A0A9N9FWN0"/>
<feature type="non-terminal residue" evidence="1">
    <location>
        <position position="1"/>
    </location>
</feature>
<proteinExistence type="predicted"/>
<name>A0A9N9FWN0_9GLOM</name>
<gene>
    <name evidence="1" type="ORF">DERYTH_LOCUS5749</name>
</gene>
<reference evidence="1" key="1">
    <citation type="submission" date="2021-06" db="EMBL/GenBank/DDBJ databases">
        <authorList>
            <person name="Kallberg Y."/>
            <person name="Tangrot J."/>
            <person name="Rosling A."/>
        </authorList>
    </citation>
    <scope>NUCLEOTIDE SEQUENCE</scope>
    <source>
        <strain evidence="1">MA453B</strain>
    </source>
</reference>
<evidence type="ECO:0000313" key="1">
    <source>
        <dbReference type="EMBL" id="CAG8561291.1"/>
    </source>
</evidence>
<protein>
    <submittedName>
        <fullName evidence="1">21847_t:CDS:1</fullName>
    </submittedName>
</protein>
<dbReference type="Proteomes" id="UP000789405">
    <property type="component" value="Unassembled WGS sequence"/>
</dbReference>
<evidence type="ECO:0000313" key="2">
    <source>
        <dbReference type="Proteomes" id="UP000789405"/>
    </source>
</evidence>
<comment type="caution">
    <text evidence="1">The sequence shown here is derived from an EMBL/GenBank/DDBJ whole genome shotgun (WGS) entry which is preliminary data.</text>
</comment>
<keyword evidence="2" id="KW-1185">Reference proteome</keyword>
<dbReference type="EMBL" id="CAJVPY010002462">
    <property type="protein sequence ID" value="CAG8561291.1"/>
    <property type="molecule type" value="Genomic_DNA"/>
</dbReference>
<accession>A0A9N9FWN0</accession>